<dbReference type="EMBL" id="JWZT01004873">
    <property type="protein sequence ID" value="KII62760.1"/>
    <property type="molecule type" value="Genomic_DNA"/>
</dbReference>
<accession>A0A0C2M6V4</accession>
<sequence>MRNFEYNTPYSNQAKDFNPVQLYSWRVTKMKLENAYTDIPCDTLTDRASLGTQIARVFVSSWTSMVLSSSLDLDMASEYDSLNHTGSEMFSNTEFEPQKLIGNYFFNICN</sequence>
<dbReference type="AlphaFoldDB" id="A0A0C2M6V4"/>
<evidence type="ECO:0000313" key="1">
    <source>
        <dbReference type="EMBL" id="KII62760.1"/>
    </source>
</evidence>
<organism evidence="1 2">
    <name type="scientific">Thelohanellus kitauei</name>
    <name type="common">Myxosporean</name>
    <dbReference type="NCBI Taxonomy" id="669202"/>
    <lineage>
        <taxon>Eukaryota</taxon>
        <taxon>Metazoa</taxon>
        <taxon>Cnidaria</taxon>
        <taxon>Myxozoa</taxon>
        <taxon>Myxosporea</taxon>
        <taxon>Bivalvulida</taxon>
        <taxon>Platysporina</taxon>
        <taxon>Myxobolidae</taxon>
        <taxon>Thelohanellus</taxon>
    </lineage>
</organism>
<name>A0A0C2M6V4_THEKT</name>
<evidence type="ECO:0000313" key="2">
    <source>
        <dbReference type="Proteomes" id="UP000031668"/>
    </source>
</evidence>
<comment type="caution">
    <text evidence="1">The sequence shown here is derived from an EMBL/GenBank/DDBJ whole genome shotgun (WGS) entry which is preliminary data.</text>
</comment>
<dbReference type="Proteomes" id="UP000031668">
    <property type="component" value="Unassembled WGS sequence"/>
</dbReference>
<protein>
    <submittedName>
        <fullName evidence="1">Uncharacterized protein</fullName>
    </submittedName>
</protein>
<keyword evidence="2" id="KW-1185">Reference proteome</keyword>
<proteinExistence type="predicted"/>
<gene>
    <name evidence="1" type="ORF">RF11_08936</name>
</gene>
<reference evidence="1 2" key="1">
    <citation type="journal article" date="2014" name="Genome Biol. Evol.">
        <title>The genome of the myxosporean Thelohanellus kitauei shows adaptations to nutrient acquisition within its fish host.</title>
        <authorList>
            <person name="Yang Y."/>
            <person name="Xiong J."/>
            <person name="Zhou Z."/>
            <person name="Huo F."/>
            <person name="Miao W."/>
            <person name="Ran C."/>
            <person name="Liu Y."/>
            <person name="Zhang J."/>
            <person name="Feng J."/>
            <person name="Wang M."/>
            <person name="Wang M."/>
            <person name="Wang L."/>
            <person name="Yao B."/>
        </authorList>
    </citation>
    <scope>NUCLEOTIDE SEQUENCE [LARGE SCALE GENOMIC DNA]</scope>
    <source>
        <strain evidence="1">Wuqing</strain>
    </source>
</reference>